<reference evidence="4" key="1">
    <citation type="submission" date="2022-11" db="UniProtKB">
        <authorList>
            <consortium name="WormBaseParasite"/>
        </authorList>
    </citation>
    <scope>IDENTIFICATION</scope>
</reference>
<organism evidence="3 4">
    <name type="scientific">Plectus sambesii</name>
    <dbReference type="NCBI Taxonomy" id="2011161"/>
    <lineage>
        <taxon>Eukaryota</taxon>
        <taxon>Metazoa</taxon>
        <taxon>Ecdysozoa</taxon>
        <taxon>Nematoda</taxon>
        <taxon>Chromadorea</taxon>
        <taxon>Plectida</taxon>
        <taxon>Plectina</taxon>
        <taxon>Plectoidea</taxon>
        <taxon>Plectidae</taxon>
        <taxon>Plectus</taxon>
    </lineage>
</organism>
<feature type="compositionally biased region" description="Low complexity" evidence="1">
    <location>
        <begin position="50"/>
        <end position="92"/>
    </location>
</feature>
<evidence type="ECO:0000313" key="3">
    <source>
        <dbReference type="Proteomes" id="UP000887566"/>
    </source>
</evidence>
<dbReference type="AlphaFoldDB" id="A0A914X5S6"/>
<dbReference type="PROSITE" id="PS50234">
    <property type="entry name" value="VWFA"/>
    <property type="match status" value="1"/>
</dbReference>
<dbReference type="WBParaSite" id="PSAMB.scaffold652size44541.g7769.t1">
    <property type="protein sequence ID" value="PSAMB.scaffold652size44541.g7769.t1"/>
    <property type="gene ID" value="PSAMB.scaffold652size44541.g7769"/>
</dbReference>
<accession>A0A914X5S6</accession>
<protein>
    <submittedName>
        <fullName evidence="4">VWFA domain-containing protein</fullName>
    </submittedName>
</protein>
<feature type="compositionally biased region" description="Low complexity" evidence="1">
    <location>
        <begin position="13"/>
        <end position="31"/>
    </location>
</feature>
<dbReference type="PANTHER" id="PTHR22588:SF7">
    <property type="entry name" value="VWFA DOMAIN-CONTAINING PROTEIN"/>
    <property type="match status" value="1"/>
</dbReference>
<feature type="region of interest" description="Disordered" evidence="1">
    <location>
        <begin position="46"/>
        <end position="92"/>
    </location>
</feature>
<evidence type="ECO:0000256" key="1">
    <source>
        <dbReference type="SAM" id="MobiDB-lite"/>
    </source>
</evidence>
<dbReference type="InterPro" id="IPR036465">
    <property type="entry name" value="vWFA_dom_sf"/>
</dbReference>
<sequence>MKEKLTGNDNFNVTSTVVSTDSSTSAASETSASINTVTTSLLITTVNQQKSEPTSAKSPTTPKPKTTSTVPQNSHSPASSPASPSSSRAITTTTTPGCISSAITTVTSVDIALVIDSSTSISRAYFQAIQSFIKLWAKNYSIGAGTNQVQFAFVTYSLWAAGYGSFSTVSDTIETLDSVVDDLAYQNHNDRNMFDALTKVSNTLTATGFKSGWRSNATHLMVVFSGDSFTGPDWRSIANNLRPQFDRVVAVGLTPNAATNQFQELLDLVGGDTSKVLYIRDSNVLPGIISWLESYAC</sequence>
<keyword evidence="3" id="KW-1185">Reference proteome</keyword>
<dbReference type="SMART" id="SM00327">
    <property type="entry name" value="VWA"/>
    <property type="match status" value="1"/>
</dbReference>
<dbReference type="InterPro" id="IPR052229">
    <property type="entry name" value="Collagen-VI/PIF"/>
</dbReference>
<proteinExistence type="predicted"/>
<dbReference type="Gene3D" id="3.40.50.410">
    <property type="entry name" value="von Willebrand factor, type A domain"/>
    <property type="match status" value="1"/>
</dbReference>
<dbReference type="InterPro" id="IPR002035">
    <property type="entry name" value="VWF_A"/>
</dbReference>
<dbReference type="PANTHER" id="PTHR22588">
    <property type="entry name" value="VWFA DOMAIN-CONTAINING PROTEIN"/>
    <property type="match status" value="1"/>
</dbReference>
<evidence type="ECO:0000313" key="4">
    <source>
        <dbReference type="WBParaSite" id="PSAMB.scaffold652size44541.g7769.t1"/>
    </source>
</evidence>
<evidence type="ECO:0000259" key="2">
    <source>
        <dbReference type="PROSITE" id="PS50234"/>
    </source>
</evidence>
<feature type="region of interest" description="Disordered" evidence="1">
    <location>
        <begin position="1"/>
        <end position="31"/>
    </location>
</feature>
<feature type="domain" description="VWFA" evidence="2">
    <location>
        <begin position="110"/>
        <end position="292"/>
    </location>
</feature>
<name>A0A914X5S6_9BILA</name>
<dbReference type="Pfam" id="PF00092">
    <property type="entry name" value="VWA"/>
    <property type="match status" value="1"/>
</dbReference>
<dbReference type="SUPFAM" id="SSF53300">
    <property type="entry name" value="vWA-like"/>
    <property type="match status" value="1"/>
</dbReference>
<dbReference type="Proteomes" id="UP000887566">
    <property type="component" value="Unplaced"/>
</dbReference>